<gene>
    <name evidence="2" type="ORF">E4O86_22100</name>
</gene>
<dbReference type="SUPFAM" id="SSF47090">
    <property type="entry name" value="PGBD-like"/>
    <property type="match status" value="1"/>
</dbReference>
<dbReference type="AlphaFoldDB" id="A0A964T8B0"/>
<sequence length="227" mass="23923">MTTLEIQRRLAALGYDPGPLDGIRGRLTIAAVKRFQTDRGLLADGIAGPLTIAALFPEPAGASAQALPWYAEAERLMGTREIAGRQHNPAIIGWARRLGLGYRDDETPWCGLFVAHCIAAALPDEALPANPLGARNWLRFGAAAPAQKGAVLVFSRPGSSWSGHVGFHAGEDATAFHVLGGNQSNAVNVARIARSRLLGARWPRSAAFARSETMRAAGGGVLSANEA</sequence>
<dbReference type="InterPro" id="IPR002477">
    <property type="entry name" value="Peptidoglycan-bd-like"/>
</dbReference>
<dbReference type="NCBIfam" id="TIGR02594">
    <property type="entry name" value="TIGR02594 family protein"/>
    <property type="match status" value="1"/>
</dbReference>
<evidence type="ECO:0000313" key="2">
    <source>
        <dbReference type="EMBL" id="MYZ50401.1"/>
    </source>
</evidence>
<dbReference type="InterPro" id="IPR013423">
    <property type="entry name" value="CHP02594"/>
</dbReference>
<dbReference type="InterPro" id="IPR036366">
    <property type="entry name" value="PGBDSf"/>
</dbReference>
<evidence type="ECO:0000313" key="3">
    <source>
        <dbReference type="Proteomes" id="UP000773614"/>
    </source>
</evidence>
<dbReference type="Proteomes" id="UP000773614">
    <property type="component" value="Unassembled WGS sequence"/>
</dbReference>
<dbReference type="Pfam" id="PF01471">
    <property type="entry name" value="PG_binding_1"/>
    <property type="match status" value="1"/>
</dbReference>
<dbReference type="InterPro" id="IPR036365">
    <property type="entry name" value="PGBD-like_sf"/>
</dbReference>
<dbReference type="RefSeq" id="WP_161142720.1">
    <property type="nucleotide sequence ID" value="NZ_SPKJ01000163.1"/>
</dbReference>
<keyword evidence="3" id="KW-1185">Reference proteome</keyword>
<evidence type="ECO:0000259" key="1">
    <source>
        <dbReference type="Pfam" id="PF01471"/>
    </source>
</evidence>
<protein>
    <submittedName>
        <fullName evidence="2">TIGR02594 family protein</fullName>
    </submittedName>
</protein>
<feature type="domain" description="Peptidoglycan binding-like" evidence="1">
    <location>
        <begin position="5"/>
        <end position="55"/>
    </location>
</feature>
<dbReference type="EMBL" id="SPKJ01000163">
    <property type="protein sequence ID" value="MYZ50401.1"/>
    <property type="molecule type" value="Genomic_DNA"/>
</dbReference>
<organism evidence="2 3">
    <name type="scientific">Propylenella binzhouense</name>
    <dbReference type="NCBI Taxonomy" id="2555902"/>
    <lineage>
        <taxon>Bacteria</taxon>
        <taxon>Pseudomonadati</taxon>
        <taxon>Pseudomonadota</taxon>
        <taxon>Alphaproteobacteria</taxon>
        <taxon>Hyphomicrobiales</taxon>
        <taxon>Propylenellaceae</taxon>
        <taxon>Propylenella</taxon>
    </lineage>
</organism>
<reference evidence="2" key="1">
    <citation type="submission" date="2019-03" db="EMBL/GenBank/DDBJ databases">
        <title>Afifella sp. nov., isolated from activated sludge.</title>
        <authorList>
            <person name="Li Q."/>
            <person name="Liu Y."/>
        </authorList>
    </citation>
    <scope>NUCLEOTIDE SEQUENCE</scope>
    <source>
        <strain evidence="2">L72</strain>
    </source>
</reference>
<dbReference type="Gene3D" id="1.10.101.10">
    <property type="entry name" value="PGBD-like superfamily/PGBD"/>
    <property type="match status" value="1"/>
</dbReference>
<comment type="caution">
    <text evidence="2">The sequence shown here is derived from an EMBL/GenBank/DDBJ whole genome shotgun (WGS) entry which is preliminary data.</text>
</comment>
<name>A0A964T8B0_9HYPH</name>
<dbReference type="OrthoDB" id="5395100at2"/>
<accession>A0A964T8B0</accession>
<proteinExistence type="predicted"/>